<protein>
    <submittedName>
        <fullName evidence="8">Uncharacterized protein</fullName>
    </submittedName>
</protein>
<evidence type="ECO:0000259" key="6">
    <source>
        <dbReference type="Pfam" id="PF26254"/>
    </source>
</evidence>
<comment type="subcellular location">
    <subcellularLocation>
        <location evidence="1">Golgi apparatus</location>
    </subcellularLocation>
</comment>
<feature type="compositionally biased region" description="Basic and acidic residues" evidence="3">
    <location>
        <begin position="800"/>
        <end position="823"/>
    </location>
</feature>
<sequence>MPHTARFMPNPLASGHIHLSYPSHPLPSTHQSMSLFRPSDFPLGVIGIASCSQNDSLSAILAQFNATLSDLFPSGALFPLANNCLVFEESDGSTNLTLGSLPGLVVIPGMMGNKQLYVGTLIADLCSNILAEFATVVQSLESPLGNEYLNATMFPTLPPVSEMPKPIENDMPLRSSLPPLPSQHSQPELNTGSSLLRAKTPTTLSVKRNSSIGPGPPSSPFRQHSLPIQTNKKKPLTIGAVSSHGRLFKVLGDLFLLAGRTMDASVWYNEALALLKSAQDIVWQASALEGLATLQVVEAWSSNTTNGVSEGSEPWADAADKLTQAVQMYSRNAPPAEQEHNFSFVSWLYTRAVLRHTSLLLAVWAAKGWGPLAFTMLLHTGTTTLPPTLSQEDESAASGGSKRVSYHSAERLTSITGITRSTIAGVLAQVHGPWLLHLGVRERIFILENMAAVYGILGYPRKEAYVLREVLGCVMDLVVCGREEGGTTSIAGAGLGLQGVDVGESTPRGTVGVRTSDKSEGNESILRIVKHICRVHGIDLTAVGILVGEEASAPSEGNPAESETAKEAYGWPELQIGIVREAIAVAEALPDYPAVAQFCLSSLKTLHVVMSQGDQLHLYSTASRALATARRRGDPRQVDYWSGKPVESIEVLPLPLVRLPIEKPVSLLSQQQDVVNPILVGMTDPFLYNPRRSMAGQAAALLVQNESFEVVMTLRNPYVFDLELSKLSLSTSGVAIQSTPMALVVPANSYHAVTITALALEAGTLSIRGCVVQAPGGAPREFLLPLSTDDEETKQARRRSAIECETGRSKRAGLDSRPWEKSGKRASMAAPSSSSTPGTRFLQCQVVLEQPLLRIRRTSLTHGAVMMYNGERSTIRITLENVSSLPIDFVRLTFEDSTIGPAQQALAEGELSVFDTYESEYDLIHRPVFTWDHSPGTQSIRPGEKTVVTVNCFGKVGCTDGVIHVSYSYCHRPRPTLDKPPETFHTRQLSYPVLVTVYHMLECLNLDILPYSPDVMFTNSQSSHKSDAHTYKDSLQVEDPEDWCIFSVEVRNTYGIPFEVKFERQQPEVALGNKSILVPPGSTSRILLPVMKFRLPDEEVHKPIPTLSDRQFVVSKSGLSADQERIQRELFWYRETLFDHIRGRWKETGGTRSGELSLRQLRMSQPMLSALRVERARLQLSLWCLKDAADSVMEPIPQANGVYEPPMDELVYLRARVTNLSESRIFTVNLLLDPIPHILAEGVLADIPIGRLDTGQTYAFDTPITFVSCGRFSLSGFLAEPGSPGDGDRLGRGSLKAIVHP</sequence>
<accession>A0A0C3NVZ7</accession>
<evidence type="ECO:0000259" key="7">
    <source>
        <dbReference type="Pfam" id="PF26282"/>
    </source>
</evidence>
<dbReference type="HOGENOM" id="CLU_002231_2_1_1"/>
<dbReference type="Proteomes" id="UP000053257">
    <property type="component" value="Unassembled WGS sequence"/>
</dbReference>
<dbReference type="Pfam" id="PF08626">
    <property type="entry name" value="TRAPPC9-Trs120"/>
    <property type="match status" value="1"/>
</dbReference>
<feature type="domain" description="Trs120/TRAPPC9 N-terminal" evidence="4">
    <location>
        <begin position="4"/>
        <end position="302"/>
    </location>
</feature>
<proteinExistence type="predicted"/>
<evidence type="ECO:0000256" key="1">
    <source>
        <dbReference type="ARBA" id="ARBA00004555"/>
    </source>
</evidence>
<feature type="compositionally biased region" description="Low complexity" evidence="3">
    <location>
        <begin position="826"/>
        <end position="835"/>
    </location>
</feature>
<name>A0A0C3NVZ7_PHLG1</name>
<dbReference type="OrthoDB" id="27962at2759"/>
<dbReference type="InterPro" id="IPR058567">
    <property type="entry name" value="Ig_TRAPPC9_Trs120_3rd"/>
</dbReference>
<organism evidence="8 9">
    <name type="scientific">Phlebiopsis gigantea (strain 11061_1 CR5-6)</name>
    <name type="common">White-rot fungus</name>
    <name type="synonym">Peniophora gigantea</name>
    <dbReference type="NCBI Taxonomy" id="745531"/>
    <lineage>
        <taxon>Eukaryota</taxon>
        <taxon>Fungi</taxon>
        <taxon>Dikarya</taxon>
        <taxon>Basidiomycota</taxon>
        <taxon>Agaricomycotina</taxon>
        <taxon>Agaricomycetes</taxon>
        <taxon>Polyporales</taxon>
        <taxon>Phanerochaetaceae</taxon>
        <taxon>Phlebiopsis</taxon>
    </lineage>
</organism>
<dbReference type="InterPro" id="IPR013935">
    <property type="entry name" value="Trs120_TRAPPC9"/>
</dbReference>
<evidence type="ECO:0000256" key="2">
    <source>
        <dbReference type="ARBA" id="ARBA00023034"/>
    </source>
</evidence>
<dbReference type="Pfam" id="PF26282">
    <property type="entry name" value="Ig_TRAPPC9-Trs120_3rd"/>
    <property type="match status" value="1"/>
</dbReference>
<feature type="domain" description="Trs120/TRAPPC9 third Ig-like" evidence="7">
    <location>
        <begin position="1002"/>
        <end position="1172"/>
    </location>
</feature>
<dbReference type="InterPro" id="IPR058564">
    <property type="entry name" value="TPR_TRAPPC9_Trs120"/>
</dbReference>
<evidence type="ECO:0000313" key="9">
    <source>
        <dbReference type="Proteomes" id="UP000053257"/>
    </source>
</evidence>
<dbReference type="InterPro" id="IPR058563">
    <property type="entry name" value="Trs120_TRAPPC9_N"/>
</dbReference>
<feature type="compositionally biased region" description="Polar residues" evidence="3">
    <location>
        <begin position="190"/>
        <end position="209"/>
    </location>
</feature>
<evidence type="ECO:0000259" key="5">
    <source>
        <dbReference type="Pfam" id="PF26251"/>
    </source>
</evidence>
<dbReference type="Pfam" id="PF26251">
    <property type="entry name" value="TPR_TRAPPC9-Trs120"/>
    <property type="match status" value="1"/>
</dbReference>
<feature type="region of interest" description="Disordered" evidence="3">
    <location>
        <begin position="789"/>
        <end position="838"/>
    </location>
</feature>
<dbReference type="Pfam" id="PF26280">
    <property type="entry name" value="Ig_TRAPPC9-Trs120_2nd"/>
    <property type="match status" value="1"/>
</dbReference>
<keyword evidence="9" id="KW-1185">Reference proteome</keyword>
<gene>
    <name evidence="8" type="ORF">PHLGIDRAFT_311426</name>
</gene>
<feature type="domain" description="Trs120/TRAPPC9 TPR region" evidence="5">
    <location>
        <begin position="348"/>
        <end position="632"/>
    </location>
</feature>
<dbReference type="InterPro" id="IPR058565">
    <property type="entry name" value="Ig_TRAPPC9_Trs120_1st"/>
</dbReference>
<evidence type="ECO:0000256" key="3">
    <source>
        <dbReference type="SAM" id="MobiDB-lite"/>
    </source>
</evidence>
<keyword evidence="2" id="KW-0333">Golgi apparatus</keyword>
<evidence type="ECO:0000313" key="8">
    <source>
        <dbReference type="EMBL" id="KIP09569.1"/>
    </source>
</evidence>
<feature type="domain" description="Trs120/TRAPPC9 first Ig-like" evidence="6">
    <location>
        <begin position="646"/>
        <end position="847"/>
    </location>
</feature>
<feature type="region of interest" description="Disordered" evidence="3">
    <location>
        <begin position="163"/>
        <end position="225"/>
    </location>
</feature>
<feature type="compositionally biased region" description="Low complexity" evidence="3">
    <location>
        <begin position="172"/>
        <end position="189"/>
    </location>
</feature>
<dbReference type="Pfam" id="PF26254">
    <property type="entry name" value="Ig_TRAPPC9-Trs120_1st"/>
    <property type="match status" value="1"/>
</dbReference>
<reference evidence="8 9" key="1">
    <citation type="journal article" date="2014" name="PLoS Genet.">
        <title>Analysis of the Phlebiopsis gigantea genome, transcriptome and secretome provides insight into its pioneer colonization strategies of wood.</title>
        <authorList>
            <person name="Hori C."/>
            <person name="Ishida T."/>
            <person name="Igarashi K."/>
            <person name="Samejima M."/>
            <person name="Suzuki H."/>
            <person name="Master E."/>
            <person name="Ferreira P."/>
            <person name="Ruiz-Duenas F.J."/>
            <person name="Held B."/>
            <person name="Canessa P."/>
            <person name="Larrondo L.F."/>
            <person name="Schmoll M."/>
            <person name="Druzhinina I.S."/>
            <person name="Kubicek C.P."/>
            <person name="Gaskell J.A."/>
            <person name="Kersten P."/>
            <person name="St John F."/>
            <person name="Glasner J."/>
            <person name="Sabat G."/>
            <person name="Splinter BonDurant S."/>
            <person name="Syed K."/>
            <person name="Yadav J."/>
            <person name="Mgbeahuruike A.C."/>
            <person name="Kovalchuk A."/>
            <person name="Asiegbu F.O."/>
            <person name="Lackner G."/>
            <person name="Hoffmeister D."/>
            <person name="Rencoret J."/>
            <person name="Gutierrez A."/>
            <person name="Sun H."/>
            <person name="Lindquist E."/>
            <person name="Barry K."/>
            <person name="Riley R."/>
            <person name="Grigoriev I.V."/>
            <person name="Henrissat B."/>
            <person name="Kues U."/>
            <person name="Berka R.M."/>
            <person name="Martinez A.T."/>
            <person name="Covert S.F."/>
            <person name="Blanchette R.A."/>
            <person name="Cullen D."/>
        </authorList>
    </citation>
    <scope>NUCLEOTIDE SEQUENCE [LARGE SCALE GENOMIC DNA]</scope>
    <source>
        <strain evidence="8 9">11061_1 CR5-6</strain>
    </source>
</reference>
<dbReference type="STRING" id="745531.A0A0C3NVZ7"/>
<dbReference type="PANTHER" id="PTHR21512:SF5">
    <property type="entry name" value="TRAFFICKING PROTEIN PARTICLE COMPLEX SUBUNIT 9"/>
    <property type="match status" value="1"/>
</dbReference>
<dbReference type="PANTHER" id="PTHR21512">
    <property type="entry name" value="TRAFFICKING PROTEIN PARTICLE COMPLEX SUBUNIT 9"/>
    <property type="match status" value="1"/>
</dbReference>
<evidence type="ECO:0000259" key="4">
    <source>
        <dbReference type="Pfam" id="PF08626"/>
    </source>
</evidence>
<dbReference type="GO" id="GO:0005802">
    <property type="term" value="C:trans-Golgi network"/>
    <property type="evidence" value="ECO:0007669"/>
    <property type="project" value="TreeGrafter"/>
</dbReference>
<dbReference type="EMBL" id="KN840464">
    <property type="protein sequence ID" value="KIP09569.1"/>
    <property type="molecule type" value="Genomic_DNA"/>
</dbReference>